<reference evidence="2 3" key="1">
    <citation type="submission" date="2018-10" db="EMBL/GenBank/DDBJ databases">
        <title>Genomic Encyclopedia of Archaeal and Bacterial Type Strains, Phase II (KMG-II): from individual species to whole genera.</title>
        <authorList>
            <person name="Goeker M."/>
        </authorList>
    </citation>
    <scope>NUCLEOTIDE SEQUENCE [LARGE SCALE GENOMIC DNA]</scope>
    <source>
        <strain evidence="2 3">DSM 19727</strain>
    </source>
</reference>
<name>A0A3M0AG50_9FLAO</name>
<evidence type="ECO:0008006" key="4">
    <source>
        <dbReference type="Google" id="ProtNLM"/>
    </source>
</evidence>
<sequence>MKFLLQILLFASLHLIPSFSSAQSILIDDNQTAQQLIEDVLVRSSCFAISNATVIGDSYTAGKNSYGYFSKQGGSFPFNEGIILSTWSAKNSENGPLAVNKALPGDSRWLGDTNLQVALGIIAPELTKNATVLEFDFIPKTNFISFNYLFAYNEYRDYFPCEFTDGFAFLIKEKTSTGPYINIAVLPNSSVSVSSKNVHPFVPPFNDIISGASKSGCAPSNENYFGGYNTSSSPINYYGQTKVLNAQTNVTAGVTYHIKLVIADYRNEEFDSAVFLEAGSFAPKINLGIDQTICFNENTVLDSGLTDSNYSYEWFKDGNTTPLSGEDKSTLKVTTAGIYSVEVTLAPNCIAKGKVTVNYKSKITKAITQCGDEFGSGIFDLTTIKSSLNLKSTDVVKFFSDLAETEITNPSNYSSTPKTVYAKVANSTGECLNFIEVELKVLSTLNALQTLSFCDNDGMQDGIRLFDLKNEIDPLIQVAVGINYLVEGYYSSSSDAATKQLKLVNSYTSNPNEIIYARVENGNDCYGIYPN</sequence>
<evidence type="ECO:0000256" key="1">
    <source>
        <dbReference type="SAM" id="SignalP"/>
    </source>
</evidence>
<evidence type="ECO:0000313" key="3">
    <source>
        <dbReference type="Proteomes" id="UP000280368"/>
    </source>
</evidence>
<keyword evidence="3" id="KW-1185">Reference proteome</keyword>
<dbReference type="RefSeq" id="WP_121924335.1">
    <property type="nucleotide sequence ID" value="NZ_CBCSGA010000005.1"/>
</dbReference>
<feature type="signal peptide" evidence="1">
    <location>
        <begin position="1"/>
        <end position="22"/>
    </location>
</feature>
<accession>A0A3M0AG50</accession>
<keyword evidence="1" id="KW-0732">Signal</keyword>
<dbReference type="InterPro" id="IPR049804">
    <property type="entry name" value="Choice_anch_L"/>
</dbReference>
<organism evidence="2 3">
    <name type="scientific">Flavobacterium weaverense</name>
    <dbReference type="NCBI Taxonomy" id="271156"/>
    <lineage>
        <taxon>Bacteria</taxon>
        <taxon>Pseudomonadati</taxon>
        <taxon>Bacteroidota</taxon>
        <taxon>Flavobacteriia</taxon>
        <taxon>Flavobacteriales</taxon>
        <taxon>Flavobacteriaceae</taxon>
        <taxon>Flavobacterium</taxon>
    </lineage>
</organism>
<dbReference type="OrthoDB" id="9765926at2"/>
<proteinExistence type="predicted"/>
<feature type="chain" id="PRO_5018118035" description="PKD domain-containing protein" evidence="1">
    <location>
        <begin position="23"/>
        <end position="531"/>
    </location>
</feature>
<comment type="caution">
    <text evidence="2">The sequence shown here is derived from an EMBL/GenBank/DDBJ whole genome shotgun (WGS) entry which is preliminary data.</text>
</comment>
<dbReference type="Proteomes" id="UP000280368">
    <property type="component" value="Unassembled WGS sequence"/>
</dbReference>
<protein>
    <recommendedName>
        <fullName evidence="4">PKD domain-containing protein</fullName>
    </recommendedName>
</protein>
<dbReference type="NCBIfam" id="NF038133">
    <property type="entry name" value="choice_anch_L"/>
    <property type="match status" value="1"/>
</dbReference>
<dbReference type="AlphaFoldDB" id="A0A3M0AG50"/>
<gene>
    <name evidence="2" type="ORF">BC961_0601</name>
</gene>
<evidence type="ECO:0000313" key="2">
    <source>
        <dbReference type="EMBL" id="RMA78222.1"/>
    </source>
</evidence>
<dbReference type="EMBL" id="REFH01000007">
    <property type="protein sequence ID" value="RMA78222.1"/>
    <property type="molecule type" value="Genomic_DNA"/>
</dbReference>